<gene>
    <name evidence="1" type="ORF">H8709_11055</name>
</gene>
<sequence>MKKTIITISRQYGSGGKEVGENLAKKLGVPFYDKEIIAMAARSSGLDAELFEKADQKATNSLLYALSMFGTTATTYNAASYDGLPLADKLFIIQSDIIRSIAAKGSCVIVGRCADYVLADDPSCINIFLTSDWASRVRRATRQYELDPSDAEDIIRKTDKKRAAYYNFYTGLKWGHVDNYHLCLNTDAIGLENAVDLIASYVSIRENDD</sequence>
<dbReference type="Pfam" id="PF13189">
    <property type="entry name" value="Cytidylate_kin2"/>
    <property type="match status" value="1"/>
</dbReference>
<keyword evidence="2" id="KW-1185">Reference proteome</keyword>
<protein>
    <submittedName>
        <fullName evidence="1">Cytidylate kinase-like family protein</fullName>
    </submittedName>
</protein>
<name>A0A926EFY8_9FIRM</name>
<dbReference type="GO" id="GO:0016301">
    <property type="term" value="F:kinase activity"/>
    <property type="evidence" value="ECO:0007669"/>
    <property type="project" value="UniProtKB-KW"/>
</dbReference>
<accession>A0A926EFY8</accession>
<proteinExistence type="predicted"/>
<dbReference type="AlphaFoldDB" id="A0A926EFY8"/>
<dbReference type="Proteomes" id="UP000660861">
    <property type="component" value="Unassembled WGS sequence"/>
</dbReference>
<organism evidence="1 2">
    <name type="scientific">Zongyangia hominis</name>
    <dbReference type="NCBI Taxonomy" id="2763677"/>
    <lineage>
        <taxon>Bacteria</taxon>
        <taxon>Bacillati</taxon>
        <taxon>Bacillota</taxon>
        <taxon>Clostridia</taxon>
        <taxon>Eubacteriales</taxon>
        <taxon>Oscillospiraceae</taxon>
        <taxon>Zongyangia</taxon>
    </lineage>
</organism>
<dbReference type="InterPro" id="IPR027417">
    <property type="entry name" value="P-loop_NTPase"/>
</dbReference>
<keyword evidence="1" id="KW-0418">Kinase</keyword>
<dbReference type="RefSeq" id="WP_262398407.1">
    <property type="nucleotide sequence ID" value="NZ_JACRTC010000010.1"/>
</dbReference>
<evidence type="ECO:0000313" key="2">
    <source>
        <dbReference type="Proteomes" id="UP000660861"/>
    </source>
</evidence>
<dbReference type="SUPFAM" id="SSF52540">
    <property type="entry name" value="P-loop containing nucleoside triphosphate hydrolases"/>
    <property type="match status" value="1"/>
</dbReference>
<comment type="caution">
    <text evidence="1">The sequence shown here is derived from an EMBL/GenBank/DDBJ whole genome shotgun (WGS) entry which is preliminary data.</text>
</comment>
<dbReference type="Gene3D" id="3.40.50.300">
    <property type="entry name" value="P-loop containing nucleotide triphosphate hydrolases"/>
    <property type="match status" value="1"/>
</dbReference>
<reference evidence="1" key="1">
    <citation type="submission" date="2020-08" db="EMBL/GenBank/DDBJ databases">
        <title>Genome public.</title>
        <authorList>
            <person name="Liu C."/>
            <person name="Sun Q."/>
        </authorList>
    </citation>
    <scope>NUCLEOTIDE SEQUENCE</scope>
    <source>
        <strain evidence="1">NSJ-54</strain>
    </source>
</reference>
<dbReference type="EMBL" id="JACRTC010000010">
    <property type="protein sequence ID" value="MBC8571356.1"/>
    <property type="molecule type" value="Genomic_DNA"/>
</dbReference>
<keyword evidence="1" id="KW-0808">Transferase</keyword>
<evidence type="ECO:0000313" key="1">
    <source>
        <dbReference type="EMBL" id="MBC8571356.1"/>
    </source>
</evidence>